<proteinExistence type="inferred from homology"/>
<dbReference type="PIRSF" id="PIRSF006054">
    <property type="entry name" value="UCP006054"/>
    <property type="match status" value="1"/>
</dbReference>
<name>A0A3D8J5V0_9HELI</name>
<dbReference type="InterPro" id="IPR021144">
    <property type="entry name" value="UPF0597"/>
</dbReference>
<comment type="caution">
    <text evidence="3">The sequence shown here is derived from an EMBL/GenBank/DDBJ whole genome shotgun (WGS) entry which is preliminary data.</text>
</comment>
<dbReference type="HAMAP" id="MF_01845">
    <property type="entry name" value="UPF0597"/>
    <property type="match status" value="1"/>
</dbReference>
<sequence>MDKEKILQIIKNEVKPAIGCTEPISTAYACAILRETLGQIPQKITLFVSANLAKNAMAVNVPNTQMSGLRIAAAMGCICGKSDFKLEVLKNAKQEDVLKAKELVSIIDLHIKQKVPNLYIEAIGSYEKDSVRVIIEQDHTHISLLEKNQKILIQKNPKPQNISLEIFDTLSLREIYDFACEIEEEKIAFIAQSAQLNSKLSQEGLKKDYGLAIGRTYQKYINQNILQSDLATQILIQTTAASDARMGGAPLPAMTNSGSGNQGITATMPVVVVAKHLNKEDELNRALFLSHLVAIYIHSKLPKLSALCAVTTAGIGSYAGIAWLFSKDFEVISRGICNMIGDISGILCDGASNSCSMKVSTTVQSAFKSLLLALEKSRVSGKEGIVDEEVDKSIQNLCNIASKSMLATDEQILEIMLAKNSL</sequence>
<dbReference type="Proteomes" id="UP000256695">
    <property type="component" value="Unassembled WGS sequence"/>
</dbReference>
<gene>
    <name evidence="3" type="ORF">CQA57_06230</name>
</gene>
<evidence type="ECO:0000313" key="4">
    <source>
        <dbReference type="Proteomes" id="UP000256695"/>
    </source>
</evidence>
<dbReference type="Pfam" id="PF03313">
    <property type="entry name" value="SDH_alpha"/>
    <property type="match status" value="1"/>
</dbReference>
<dbReference type="AlphaFoldDB" id="A0A3D8J5V0"/>
<dbReference type="EMBL" id="NXLX01000015">
    <property type="protein sequence ID" value="RDU72843.1"/>
    <property type="molecule type" value="Genomic_DNA"/>
</dbReference>
<dbReference type="GO" id="GO:0080146">
    <property type="term" value="F:L-cysteine desulfhydrase activity"/>
    <property type="evidence" value="ECO:0007669"/>
    <property type="project" value="TreeGrafter"/>
</dbReference>
<dbReference type="InterPro" id="IPR005130">
    <property type="entry name" value="Ser_deHydtase-like_asu"/>
</dbReference>
<reference evidence="3 4" key="1">
    <citation type="submission" date="2018-04" db="EMBL/GenBank/DDBJ databases">
        <title>Novel Campyloabacter and Helicobacter Species and Strains.</title>
        <authorList>
            <person name="Mannion A.J."/>
            <person name="Shen Z."/>
            <person name="Fox J.G."/>
        </authorList>
    </citation>
    <scope>NUCLEOTIDE SEQUENCE [LARGE SCALE GENOMIC DNA]</scope>
    <source>
        <strain evidence="3 4">MIT 04-9362</strain>
    </source>
</reference>
<dbReference type="OrthoDB" id="41906at2"/>
<comment type="similarity">
    <text evidence="1">Belongs to the UPF0597 family.</text>
</comment>
<dbReference type="PANTHER" id="PTHR30501">
    <property type="entry name" value="UPF0597 PROTEIN YHAM"/>
    <property type="match status" value="1"/>
</dbReference>
<keyword evidence="4" id="KW-1185">Reference proteome</keyword>
<organism evidence="3 4">
    <name type="scientific">Helicobacter anseris</name>
    <dbReference type="NCBI Taxonomy" id="375926"/>
    <lineage>
        <taxon>Bacteria</taxon>
        <taxon>Pseudomonadati</taxon>
        <taxon>Campylobacterota</taxon>
        <taxon>Epsilonproteobacteria</taxon>
        <taxon>Campylobacterales</taxon>
        <taxon>Helicobacteraceae</taxon>
        <taxon>Helicobacter</taxon>
    </lineage>
</organism>
<accession>A0A3D8J5V0</accession>
<feature type="domain" description="Serine dehydratase-like alpha subunit" evidence="2">
    <location>
        <begin position="85"/>
        <end position="414"/>
    </location>
</feature>
<dbReference type="RefSeq" id="WP_115579373.1">
    <property type="nucleotide sequence ID" value="NZ_NXLX01000015.1"/>
</dbReference>
<evidence type="ECO:0000313" key="3">
    <source>
        <dbReference type="EMBL" id="RDU72843.1"/>
    </source>
</evidence>
<dbReference type="GO" id="GO:0019450">
    <property type="term" value="P:L-cysteine catabolic process to pyruvate"/>
    <property type="evidence" value="ECO:0007669"/>
    <property type="project" value="TreeGrafter"/>
</dbReference>
<evidence type="ECO:0000256" key="1">
    <source>
        <dbReference type="HAMAP-Rule" id="MF_01845"/>
    </source>
</evidence>
<dbReference type="PANTHER" id="PTHR30501:SF2">
    <property type="entry name" value="UPF0597 PROTEIN YHAM"/>
    <property type="match status" value="1"/>
</dbReference>
<evidence type="ECO:0000259" key="2">
    <source>
        <dbReference type="Pfam" id="PF03313"/>
    </source>
</evidence>
<protein>
    <recommendedName>
        <fullName evidence="1">UPF0597 protein CQA57_06230</fullName>
    </recommendedName>
</protein>